<keyword evidence="7" id="KW-1185">Reference proteome</keyword>
<dbReference type="GO" id="GO:0005829">
    <property type="term" value="C:cytosol"/>
    <property type="evidence" value="ECO:0007669"/>
    <property type="project" value="Ensembl"/>
</dbReference>
<feature type="region of interest" description="Disordered" evidence="3">
    <location>
        <begin position="26"/>
        <end position="242"/>
    </location>
</feature>
<dbReference type="GO" id="GO:0019934">
    <property type="term" value="P:cGMP-mediated signaling"/>
    <property type="evidence" value="ECO:0007669"/>
    <property type="project" value="Ensembl"/>
</dbReference>
<evidence type="ECO:0000259" key="5">
    <source>
        <dbReference type="Pfam" id="PF20266"/>
    </source>
</evidence>
<feature type="compositionally biased region" description="Low complexity" evidence="3">
    <location>
        <begin position="26"/>
        <end position="41"/>
    </location>
</feature>
<feature type="compositionally biased region" description="Basic residues" evidence="3">
    <location>
        <begin position="139"/>
        <end position="148"/>
    </location>
</feature>
<feature type="coiled-coil region" evidence="2">
    <location>
        <begin position="288"/>
        <end position="315"/>
    </location>
</feature>
<dbReference type="GO" id="GO:0005886">
    <property type="term" value="C:plasma membrane"/>
    <property type="evidence" value="ECO:0007669"/>
    <property type="project" value="Ensembl"/>
</dbReference>
<feature type="domain" description="Mab-21-like HhH/H2TH-like" evidence="5">
    <location>
        <begin position="533"/>
        <end position="636"/>
    </location>
</feature>
<protein>
    <submittedName>
        <fullName evidence="6">Cyclic GMP-AMP synthase</fullName>
    </submittedName>
</protein>
<name>A0A8D0C2N5_SALMN</name>
<feature type="domain" description="Mab-21-like nucleotidyltransferase" evidence="4">
    <location>
        <begin position="336"/>
        <end position="517"/>
    </location>
</feature>
<dbReference type="GO" id="GO:2000042">
    <property type="term" value="P:negative regulation of double-strand break repair via homologous recombination"/>
    <property type="evidence" value="ECO:0007669"/>
    <property type="project" value="Ensembl"/>
</dbReference>
<evidence type="ECO:0000259" key="4">
    <source>
        <dbReference type="Pfam" id="PF03281"/>
    </source>
</evidence>
<evidence type="ECO:0000256" key="3">
    <source>
        <dbReference type="SAM" id="MobiDB-lite"/>
    </source>
</evidence>
<dbReference type="GO" id="GO:0019933">
    <property type="term" value="P:cAMP-mediated signaling"/>
    <property type="evidence" value="ECO:0007669"/>
    <property type="project" value="Ensembl"/>
</dbReference>
<dbReference type="InterPro" id="IPR046906">
    <property type="entry name" value="Mab-21_HhH/H2TH-like"/>
</dbReference>
<dbReference type="Proteomes" id="UP000694421">
    <property type="component" value="Unplaced"/>
</dbReference>
<dbReference type="GO" id="GO:0035861">
    <property type="term" value="C:site of double-strand break"/>
    <property type="evidence" value="ECO:0007669"/>
    <property type="project" value="Ensembl"/>
</dbReference>
<evidence type="ECO:0000313" key="7">
    <source>
        <dbReference type="Proteomes" id="UP000694421"/>
    </source>
</evidence>
<proteinExistence type="inferred from homology"/>
<dbReference type="GO" id="GO:0003690">
    <property type="term" value="F:double-stranded DNA binding"/>
    <property type="evidence" value="ECO:0007669"/>
    <property type="project" value="Ensembl"/>
</dbReference>
<evidence type="ECO:0000256" key="2">
    <source>
        <dbReference type="SAM" id="Coils"/>
    </source>
</evidence>
<dbReference type="Gene3D" id="3.30.460.90">
    <property type="match status" value="1"/>
</dbReference>
<evidence type="ECO:0000256" key="1">
    <source>
        <dbReference type="ARBA" id="ARBA00008307"/>
    </source>
</evidence>
<dbReference type="GeneTree" id="ENSGT01050000244827"/>
<dbReference type="GO" id="GO:0071360">
    <property type="term" value="P:cellular response to exogenous dsRNA"/>
    <property type="evidence" value="ECO:0007669"/>
    <property type="project" value="TreeGrafter"/>
</dbReference>
<dbReference type="InterPro" id="IPR024810">
    <property type="entry name" value="MAB21L/cGLR"/>
</dbReference>
<dbReference type="GO" id="GO:0140693">
    <property type="term" value="F:molecular condensate scaffold activity"/>
    <property type="evidence" value="ECO:0007669"/>
    <property type="project" value="Ensembl"/>
</dbReference>
<dbReference type="InterPro" id="IPR046903">
    <property type="entry name" value="Mab-21-like_nuc_Trfase"/>
</dbReference>
<dbReference type="GO" id="GO:0160049">
    <property type="term" value="P:negative regulation of cGAS/STING signaling pathway"/>
    <property type="evidence" value="ECO:0007669"/>
    <property type="project" value="Ensembl"/>
</dbReference>
<keyword evidence="2" id="KW-0175">Coiled coil</keyword>
<dbReference type="GO" id="GO:0051607">
    <property type="term" value="P:defense response to virus"/>
    <property type="evidence" value="ECO:0007669"/>
    <property type="project" value="Ensembl"/>
</dbReference>
<dbReference type="Gene3D" id="1.10.1410.40">
    <property type="match status" value="1"/>
</dbReference>
<dbReference type="GO" id="GO:0032481">
    <property type="term" value="P:positive regulation of type I interferon production"/>
    <property type="evidence" value="ECO:0007669"/>
    <property type="project" value="Ensembl"/>
</dbReference>
<dbReference type="GO" id="GO:0061501">
    <property type="term" value="F:2',3'-cyclic GMP-AMP synthase activity"/>
    <property type="evidence" value="ECO:0007669"/>
    <property type="project" value="Ensembl"/>
</dbReference>
<dbReference type="GO" id="GO:0016604">
    <property type="term" value="C:nuclear body"/>
    <property type="evidence" value="ECO:0007669"/>
    <property type="project" value="Ensembl"/>
</dbReference>
<accession>A0A8D0C2N5</accession>
<feature type="compositionally biased region" description="Basic residues" evidence="3">
    <location>
        <begin position="180"/>
        <end position="191"/>
    </location>
</feature>
<dbReference type="GO" id="GO:0038001">
    <property type="term" value="P:paracrine signaling"/>
    <property type="evidence" value="ECO:0007669"/>
    <property type="project" value="Ensembl"/>
</dbReference>
<dbReference type="PANTHER" id="PTHR10656:SF35">
    <property type="entry name" value="CYCLIC GMP-AMP SYNTHASE"/>
    <property type="match status" value="1"/>
</dbReference>
<sequence>MVEYGGASGGRGKDSAAPLVKKEAALGSGAAGAAATAAAPATRRRSGRQQRNDEAARLSCPAGSEAPLVDERKGCAKTEKDAAPSRRSSQKKKEGAPQLGKAEQTRGQEELQIISQLKEAEGACEELQAPRGKTEPVVRRKCGSRKTKAPPVSEEEEEEEATRRLKEAEGVCEDLEPPRGKAKPVARRKSGSQKAKAPPVPEEEEEATPQREQEVACEGRRRSRQPKGARALGGERDGPAGLGETALRAKKNKSFQVQVEAEDGTPTKEGAMVVASVRKEPSSVDLVLKRVLDKLRLTKQDISEASRRVAEVTKNVIAAVTELFGCRVERLGTGSYYEHVKVCNPNEFDIMLIIQDVRLELEPCCGEAASGAFYYIKLANSSGRSCLRRFLNDEEQLSSSKLLRELRRTIADKVRKMEGENIRVQKSKATSPAITILLGTHPSDISIDFTLALECKLRPKLTKDGLDITKWLGTKVRKEFNYGPWYFVPKTLKDGTHLIEDTWRLSFSHFEKSMINNHGNTKTCCEVNGEKCCRKNCLKLLKYLLEQLKEKHKQRNQFDSFFSYHAKTAFFHACSKWPKDDEWKKEDLARCFVRFLRYFLDCLRKTELQHFFIPEFNFFCASRIRTGKCAILARVIEQEINNGFPILE</sequence>
<dbReference type="OMA" id="IECWLGH"/>
<dbReference type="AlphaFoldDB" id="A0A8D0C2N5"/>
<comment type="similarity">
    <text evidence="1">Belongs to the mab-21 family.</text>
</comment>
<dbReference type="PANTHER" id="PTHR10656">
    <property type="entry name" value="CELL FATE DETERMINING PROTEIN MAB21-RELATED"/>
    <property type="match status" value="1"/>
</dbReference>
<dbReference type="GO" id="GO:0005546">
    <property type="term" value="F:phosphatidylinositol-4,5-bisphosphate binding"/>
    <property type="evidence" value="ECO:0007669"/>
    <property type="project" value="Ensembl"/>
</dbReference>
<organism evidence="6 7">
    <name type="scientific">Salvator merianae</name>
    <name type="common">Argentine black and white tegu</name>
    <name type="synonym">Tupinambis merianae</name>
    <dbReference type="NCBI Taxonomy" id="96440"/>
    <lineage>
        <taxon>Eukaryota</taxon>
        <taxon>Metazoa</taxon>
        <taxon>Chordata</taxon>
        <taxon>Craniata</taxon>
        <taxon>Vertebrata</taxon>
        <taxon>Euteleostomi</taxon>
        <taxon>Lepidosauria</taxon>
        <taxon>Squamata</taxon>
        <taxon>Bifurcata</taxon>
        <taxon>Unidentata</taxon>
        <taxon>Episquamata</taxon>
        <taxon>Laterata</taxon>
        <taxon>Teiioidea</taxon>
        <taxon>Teiidae</taxon>
        <taxon>Salvator</taxon>
    </lineage>
</organism>
<feature type="compositionally biased region" description="Basic and acidic residues" evidence="3">
    <location>
        <begin position="208"/>
        <end position="220"/>
    </location>
</feature>
<reference evidence="6" key="2">
    <citation type="submission" date="2025-09" db="UniProtKB">
        <authorList>
            <consortium name="Ensembl"/>
        </authorList>
    </citation>
    <scope>IDENTIFICATION</scope>
</reference>
<reference evidence="6" key="1">
    <citation type="submission" date="2025-08" db="UniProtKB">
        <authorList>
            <consortium name="Ensembl"/>
        </authorList>
    </citation>
    <scope>IDENTIFICATION</scope>
</reference>
<dbReference type="GO" id="GO:0002230">
    <property type="term" value="P:positive regulation of defense response to virus by host"/>
    <property type="evidence" value="ECO:0007669"/>
    <property type="project" value="Ensembl"/>
</dbReference>
<dbReference type="GO" id="GO:0031491">
    <property type="term" value="F:nucleosome binding"/>
    <property type="evidence" value="ECO:0007669"/>
    <property type="project" value="Ensembl"/>
</dbReference>
<evidence type="ECO:0000313" key="6">
    <source>
        <dbReference type="Ensembl" id="ENSSMRP00000019782.1"/>
    </source>
</evidence>
<dbReference type="Pfam" id="PF03281">
    <property type="entry name" value="Mab-21"/>
    <property type="match status" value="1"/>
</dbReference>
<dbReference type="GO" id="GO:0042803">
    <property type="term" value="F:protein homodimerization activity"/>
    <property type="evidence" value="ECO:0007669"/>
    <property type="project" value="Ensembl"/>
</dbReference>
<dbReference type="GO" id="GO:0140896">
    <property type="term" value="P:cGAS/STING signaling pathway"/>
    <property type="evidence" value="ECO:0007669"/>
    <property type="project" value="Ensembl"/>
</dbReference>
<dbReference type="Ensembl" id="ENSSMRT00000023206.1">
    <property type="protein sequence ID" value="ENSSMRP00000019782.1"/>
    <property type="gene ID" value="ENSSMRG00000015424.1"/>
</dbReference>
<dbReference type="FunFam" id="1.10.1410.40:FF:000007">
    <property type="entry name" value="Cyclic GMP-AMP synthase"/>
    <property type="match status" value="1"/>
</dbReference>
<dbReference type="GO" id="GO:0006974">
    <property type="term" value="P:DNA damage response"/>
    <property type="evidence" value="ECO:0007669"/>
    <property type="project" value="Ensembl"/>
</dbReference>
<feature type="compositionally biased region" description="Basic and acidic residues" evidence="3">
    <location>
        <begin position="69"/>
        <end position="84"/>
    </location>
</feature>
<dbReference type="Pfam" id="PF20266">
    <property type="entry name" value="Mab-21_C"/>
    <property type="match status" value="1"/>
</dbReference>
<dbReference type="SMART" id="SM01265">
    <property type="entry name" value="Mab-21"/>
    <property type="match status" value="1"/>
</dbReference>